<feature type="transmembrane region" description="Helical" evidence="7">
    <location>
        <begin position="148"/>
        <end position="166"/>
    </location>
</feature>
<evidence type="ECO:0000256" key="7">
    <source>
        <dbReference type="SAM" id="Phobius"/>
    </source>
</evidence>
<dbReference type="AlphaFoldDB" id="A0A841JN59"/>
<dbReference type="InterPro" id="IPR017475">
    <property type="entry name" value="EPS_sugar_tfrase"/>
</dbReference>
<feature type="transmembrane region" description="Helical" evidence="7">
    <location>
        <begin position="80"/>
        <end position="100"/>
    </location>
</feature>
<feature type="transmembrane region" description="Helical" evidence="7">
    <location>
        <begin position="120"/>
        <end position="136"/>
    </location>
</feature>
<feature type="domain" description="Bacterial sugar transferase" evidence="8">
    <location>
        <begin position="313"/>
        <end position="500"/>
    </location>
</feature>
<dbReference type="GO" id="GO:0016020">
    <property type="term" value="C:membrane"/>
    <property type="evidence" value="ECO:0007669"/>
    <property type="project" value="UniProtKB-SubCell"/>
</dbReference>
<feature type="transmembrane region" description="Helical" evidence="7">
    <location>
        <begin position="38"/>
        <end position="60"/>
    </location>
</feature>
<evidence type="ECO:0000256" key="4">
    <source>
        <dbReference type="ARBA" id="ARBA00022692"/>
    </source>
</evidence>
<dbReference type="Pfam" id="PF13727">
    <property type="entry name" value="CoA_binding_3"/>
    <property type="match status" value="1"/>
</dbReference>
<keyword evidence="5 7" id="KW-1133">Transmembrane helix</keyword>
<protein>
    <submittedName>
        <fullName evidence="9">Exopolysaccharide biosynthesis polyprenyl glycosylphosphotransferase</fullName>
    </submittedName>
</protein>
<dbReference type="NCBIfam" id="TIGR03025">
    <property type="entry name" value="EPS_sugtrans"/>
    <property type="match status" value="1"/>
</dbReference>
<evidence type="ECO:0000256" key="5">
    <source>
        <dbReference type="ARBA" id="ARBA00022989"/>
    </source>
</evidence>
<dbReference type="Pfam" id="PF02397">
    <property type="entry name" value="Bac_transf"/>
    <property type="match status" value="1"/>
</dbReference>
<evidence type="ECO:0000256" key="6">
    <source>
        <dbReference type="ARBA" id="ARBA00023136"/>
    </source>
</evidence>
<evidence type="ECO:0000256" key="2">
    <source>
        <dbReference type="ARBA" id="ARBA00006464"/>
    </source>
</evidence>
<comment type="subcellular location">
    <subcellularLocation>
        <location evidence="1">Membrane</location>
        <topology evidence="1">Multi-pass membrane protein</topology>
    </subcellularLocation>
</comment>
<comment type="caution">
    <text evidence="9">The sequence shown here is derived from an EMBL/GenBank/DDBJ whole genome shotgun (WGS) entry which is preliminary data.</text>
</comment>
<evidence type="ECO:0000313" key="10">
    <source>
        <dbReference type="Proteomes" id="UP000538666"/>
    </source>
</evidence>
<dbReference type="EMBL" id="JACHEK010000001">
    <property type="protein sequence ID" value="MBB6142812.1"/>
    <property type="molecule type" value="Genomic_DNA"/>
</dbReference>
<dbReference type="Proteomes" id="UP000538666">
    <property type="component" value="Unassembled WGS sequence"/>
</dbReference>
<evidence type="ECO:0000313" key="9">
    <source>
        <dbReference type="EMBL" id="MBB6142812.1"/>
    </source>
</evidence>
<dbReference type="PANTHER" id="PTHR30576">
    <property type="entry name" value="COLANIC BIOSYNTHESIS UDP-GLUCOSE LIPID CARRIER TRANSFERASE"/>
    <property type="match status" value="1"/>
</dbReference>
<keyword evidence="3 9" id="KW-0808">Transferase</keyword>
<evidence type="ECO:0000256" key="1">
    <source>
        <dbReference type="ARBA" id="ARBA00004141"/>
    </source>
</evidence>
<dbReference type="Gene3D" id="3.40.50.720">
    <property type="entry name" value="NAD(P)-binding Rossmann-like Domain"/>
    <property type="match status" value="1"/>
</dbReference>
<dbReference type="PANTHER" id="PTHR30576:SF10">
    <property type="entry name" value="SLL5057 PROTEIN"/>
    <property type="match status" value="1"/>
</dbReference>
<comment type="similarity">
    <text evidence="2">Belongs to the bacterial sugar transferase family.</text>
</comment>
<gene>
    <name evidence="9" type="ORF">HNQ77_000750</name>
</gene>
<dbReference type="GO" id="GO:0016780">
    <property type="term" value="F:phosphotransferase activity, for other substituted phosphate groups"/>
    <property type="evidence" value="ECO:0007669"/>
    <property type="project" value="TreeGrafter"/>
</dbReference>
<dbReference type="InterPro" id="IPR003362">
    <property type="entry name" value="Bact_transf"/>
</dbReference>
<name>A0A841JN59_9BACT</name>
<keyword evidence="10" id="KW-1185">Reference proteome</keyword>
<keyword evidence="4 7" id="KW-0812">Transmembrane</keyword>
<reference evidence="9 10" key="1">
    <citation type="submission" date="2020-08" db="EMBL/GenBank/DDBJ databases">
        <title>Genomic Encyclopedia of Type Strains, Phase IV (KMG-IV): sequencing the most valuable type-strain genomes for metagenomic binning, comparative biology and taxonomic classification.</title>
        <authorList>
            <person name="Goeker M."/>
        </authorList>
    </citation>
    <scope>NUCLEOTIDE SEQUENCE [LARGE SCALE GENOMIC DNA]</scope>
    <source>
        <strain evidence="9 10">DSM 103733</strain>
    </source>
</reference>
<sequence length="505" mass="56101">MATVSLGNLSRQKSFSGKAGNFGAVATSTSVRASLTTLLMMFSDVFGVLFALVLALNIGLERVLGTGSSDLWRVVGPKTPLSWELGYLACFVVALLLVNYHQGLYGHTLGYSALYEQRRTVQSGLIAGLLLCGALYSTHNTAMSRAVVFYFIALSTAFTCITRGVWRFLMFRRYERGVDASNVVILGATGIGMALHRQIVGNRHLGRVFKGFVHSSGNSANSKTSAELSLGTLDQLRYLARQHFIDEIIIAEPCSMDVTRDLIDLARELKLEILVIPGFYDGITPEAPIEYVGDFPVVAIHRRDEKVAALFLKRVSDVVLSCAALFVSLPVLLTVAVAIKLDSPGPVLYLSERIGKKGRVFRCFKFRTMVADAEKRKQALVGQNERTGILFKMKNDPRITRVGAWLRKYSLDEIPQFLNVLRGDMSLVGPRPPLATEVEKYELEHFRRLEVLPGLTGLWQVRARQDPSFERYVALDLAYVENWSLWLDLKILVHTAEVVFRGTGC</sequence>
<evidence type="ECO:0000259" key="8">
    <source>
        <dbReference type="Pfam" id="PF02397"/>
    </source>
</evidence>
<dbReference type="OrthoDB" id="9808602at2"/>
<organism evidence="9 10">
    <name type="scientific">Silvibacterium bohemicum</name>
    <dbReference type="NCBI Taxonomy" id="1577686"/>
    <lineage>
        <taxon>Bacteria</taxon>
        <taxon>Pseudomonadati</taxon>
        <taxon>Acidobacteriota</taxon>
        <taxon>Terriglobia</taxon>
        <taxon>Terriglobales</taxon>
        <taxon>Acidobacteriaceae</taxon>
        <taxon>Silvibacterium</taxon>
    </lineage>
</organism>
<evidence type="ECO:0000256" key="3">
    <source>
        <dbReference type="ARBA" id="ARBA00022679"/>
    </source>
</evidence>
<accession>A0A841JN59</accession>
<keyword evidence="6 7" id="KW-0472">Membrane</keyword>
<dbReference type="RefSeq" id="WP_050057993.1">
    <property type="nucleotide sequence ID" value="NZ_JACHEK010000001.1"/>
</dbReference>
<proteinExistence type="inferred from homology"/>